<organism evidence="4 5">
    <name type="scientific">Cichlidogyrus casuarinus</name>
    <dbReference type="NCBI Taxonomy" id="1844966"/>
    <lineage>
        <taxon>Eukaryota</taxon>
        <taxon>Metazoa</taxon>
        <taxon>Spiralia</taxon>
        <taxon>Lophotrochozoa</taxon>
        <taxon>Platyhelminthes</taxon>
        <taxon>Monogenea</taxon>
        <taxon>Monopisthocotylea</taxon>
        <taxon>Dactylogyridea</taxon>
        <taxon>Ancyrocephalidae</taxon>
        <taxon>Cichlidogyrus</taxon>
    </lineage>
</organism>
<sequence length="432" mass="48476">MKLFLIFIVCVLGLHANTFTKVLPYFKRLPPKINYRDERQRTTLTCAAWPPNSKVNLVRQENGLLQLTGEATRLQTWGFVSENQATFPGGLLDEATRASSRVLIKETTMREENDSFFLYQSNSPRLALNRLSASISDQFKNSGSPGFKEPAFSYAMALQLRLEPQTRHFNPYTASISQSDQLTNSQFHCTAETSLGTIISSPFSIRASTLGHFPDMQNRTEVVKFYVANTAFIDCRVPVNSGPSPEIIFYHNNKPLDPSRDDRLKQVTYPDGSIVTLLISKVEKEDAGIYTCHARNPLNSESIISPLKHDLQVIEAQTPVPAQLRRKLFLENGADKSRHIRVHEGQNVTLFCVIEGAPPPYPVSTAPHTPHVKDDEKRFISDRNFATLDIINVKPSDSGTYLCSDTRLTDTVNLAVIRKLSITLGKVKHKSQ</sequence>
<comment type="caution">
    <text evidence="4">The sequence shown here is derived from an EMBL/GenBank/DDBJ whole genome shotgun (WGS) entry which is preliminary data.</text>
</comment>
<feature type="domain" description="Ig-like" evidence="3">
    <location>
        <begin position="319"/>
        <end position="413"/>
    </location>
</feature>
<dbReference type="SMART" id="SM00408">
    <property type="entry name" value="IGc2"/>
    <property type="match status" value="2"/>
</dbReference>
<dbReference type="SMART" id="SM00409">
    <property type="entry name" value="IG"/>
    <property type="match status" value="2"/>
</dbReference>
<feature type="chain" id="PRO_5044773825" description="Ig-like domain-containing protein" evidence="2">
    <location>
        <begin position="17"/>
        <end position="432"/>
    </location>
</feature>
<dbReference type="EMBL" id="JBJKFK010000049">
    <property type="protein sequence ID" value="KAL3320481.1"/>
    <property type="molecule type" value="Genomic_DNA"/>
</dbReference>
<gene>
    <name evidence="4" type="ORF">Ciccas_000836</name>
</gene>
<dbReference type="InterPro" id="IPR036179">
    <property type="entry name" value="Ig-like_dom_sf"/>
</dbReference>
<keyword evidence="5" id="KW-1185">Reference proteome</keyword>
<protein>
    <recommendedName>
        <fullName evidence="3">Ig-like domain-containing protein</fullName>
    </recommendedName>
</protein>
<feature type="domain" description="Ig-like" evidence="3">
    <location>
        <begin position="214"/>
        <end position="305"/>
    </location>
</feature>
<dbReference type="InterPro" id="IPR050964">
    <property type="entry name" value="Striated_Muscle_Regulatory"/>
</dbReference>
<evidence type="ECO:0000313" key="4">
    <source>
        <dbReference type="EMBL" id="KAL3320481.1"/>
    </source>
</evidence>
<dbReference type="PROSITE" id="PS50835">
    <property type="entry name" value="IG_LIKE"/>
    <property type="match status" value="2"/>
</dbReference>
<dbReference type="SUPFAM" id="SSF48726">
    <property type="entry name" value="Immunoglobulin"/>
    <property type="match status" value="2"/>
</dbReference>
<evidence type="ECO:0000259" key="3">
    <source>
        <dbReference type="PROSITE" id="PS50835"/>
    </source>
</evidence>
<dbReference type="PANTHER" id="PTHR13817:SF166">
    <property type="entry name" value="NEURONAL IGCAM-RELATED"/>
    <property type="match status" value="1"/>
</dbReference>
<keyword evidence="1" id="KW-0677">Repeat</keyword>
<dbReference type="AlphaFoldDB" id="A0ABD2QPR1"/>
<dbReference type="InterPro" id="IPR007110">
    <property type="entry name" value="Ig-like_dom"/>
</dbReference>
<name>A0ABD2QPR1_9PLAT</name>
<dbReference type="PANTHER" id="PTHR13817">
    <property type="entry name" value="TITIN"/>
    <property type="match status" value="1"/>
</dbReference>
<dbReference type="InterPro" id="IPR013783">
    <property type="entry name" value="Ig-like_fold"/>
</dbReference>
<evidence type="ECO:0000256" key="1">
    <source>
        <dbReference type="ARBA" id="ARBA00022737"/>
    </source>
</evidence>
<feature type="signal peptide" evidence="2">
    <location>
        <begin position="1"/>
        <end position="16"/>
    </location>
</feature>
<dbReference type="InterPro" id="IPR003599">
    <property type="entry name" value="Ig_sub"/>
</dbReference>
<evidence type="ECO:0000256" key="2">
    <source>
        <dbReference type="SAM" id="SignalP"/>
    </source>
</evidence>
<dbReference type="InterPro" id="IPR003598">
    <property type="entry name" value="Ig_sub2"/>
</dbReference>
<keyword evidence="2" id="KW-0732">Signal</keyword>
<accession>A0ABD2QPR1</accession>
<dbReference type="Pfam" id="PF13927">
    <property type="entry name" value="Ig_3"/>
    <property type="match status" value="2"/>
</dbReference>
<proteinExistence type="predicted"/>
<dbReference type="Proteomes" id="UP001626550">
    <property type="component" value="Unassembled WGS sequence"/>
</dbReference>
<evidence type="ECO:0000313" key="5">
    <source>
        <dbReference type="Proteomes" id="UP001626550"/>
    </source>
</evidence>
<reference evidence="4 5" key="1">
    <citation type="submission" date="2024-11" db="EMBL/GenBank/DDBJ databases">
        <title>Adaptive evolution of stress response genes in parasites aligns with host niche diversity.</title>
        <authorList>
            <person name="Hahn C."/>
            <person name="Resl P."/>
        </authorList>
    </citation>
    <scope>NUCLEOTIDE SEQUENCE [LARGE SCALE GENOMIC DNA]</scope>
    <source>
        <strain evidence="4">EGGRZ-B1_66</strain>
        <tissue evidence="4">Body</tissue>
    </source>
</reference>
<dbReference type="Gene3D" id="2.60.40.10">
    <property type="entry name" value="Immunoglobulins"/>
    <property type="match status" value="2"/>
</dbReference>